<sequence>MKGVYAIILDIQDLYYLKINKKEFQIKKGIYIYVGSALGLGGISKRIERYFQIFNGIKRNKHWHIDYLIPKARNIIAIYAETNENYECRLFQALKNMEIENVEIVKGFGNTDCRAKCGSHLLYVGRIEIENVIEKVMEIFRRIDLKPLIMN</sequence>
<dbReference type="InterPro" id="IPR002837">
    <property type="entry name" value="DUF123"/>
</dbReference>
<evidence type="ECO:0000313" key="3">
    <source>
        <dbReference type="Proteomes" id="UP000316080"/>
    </source>
</evidence>
<evidence type="ECO:0000313" key="2">
    <source>
        <dbReference type="EMBL" id="TDA39349.1"/>
    </source>
</evidence>
<evidence type="ECO:0000313" key="1">
    <source>
        <dbReference type="EMBL" id="RZN56151.1"/>
    </source>
</evidence>
<organism evidence="2 4">
    <name type="scientific">Thermoproteota archaeon</name>
    <dbReference type="NCBI Taxonomy" id="2056631"/>
    <lineage>
        <taxon>Archaea</taxon>
        <taxon>Thermoproteota</taxon>
    </lineage>
</organism>
<dbReference type="PANTHER" id="PTHR37460:SF1">
    <property type="entry name" value="ENDONUCLEASE III"/>
    <property type="match status" value="1"/>
</dbReference>
<dbReference type="PANTHER" id="PTHR37460">
    <property type="entry name" value="ENDONUCLEASE III"/>
    <property type="match status" value="1"/>
</dbReference>
<dbReference type="AlphaFoldDB" id="A0A523BEH2"/>
<dbReference type="CDD" id="cd10441">
    <property type="entry name" value="GIY-YIG_COG1833"/>
    <property type="match status" value="1"/>
</dbReference>
<reference evidence="1 3" key="2">
    <citation type="journal article" date="2019" name="Nat. Microbiol.">
        <title>Wide diversity of methane and short-chain alkane metabolisms in uncultured archaea.</title>
        <authorList>
            <person name="Borrel G."/>
            <person name="Adam P.S."/>
            <person name="McKay L.J."/>
            <person name="Chen L.X."/>
            <person name="Sierra-Garcia I.N."/>
            <person name="Sieber C.M."/>
            <person name="Letourneur Q."/>
            <person name="Ghozlane A."/>
            <person name="Andersen G.L."/>
            <person name="Li W.J."/>
            <person name="Hallam S.J."/>
            <person name="Muyzer G."/>
            <person name="de Oliveira V.M."/>
            <person name="Inskeep W.P."/>
            <person name="Banfield J.F."/>
            <person name="Gribaldo S."/>
        </authorList>
    </citation>
    <scope>NUCLEOTIDE SEQUENCE [LARGE SCALE GENOMIC DNA]</scope>
    <source>
        <strain evidence="1">Verst-YHS</strain>
    </source>
</reference>
<proteinExistence type="predicted"/>
<comment type="caution">
    <text evidence="2">The sequence shown here is derived from an EMBL/GenBank/DDBJ whole genome shotgun (WGS) entry which is preliminary data.</text>
</comment>
<dbReference type="Pfam" id="PF01986">
    <property type="entry name" value="DUF123"/>
    <property type="match status" value="1"/>
</dbReference>
<reference evidence="2 4" key="1">
    <citation type="journal article" date="2019" name="Nat. Microbiol.">
        <title>Expanding anaerobic alkane metabolism in the domain of Archaea.</title>
        <authorList>
            <person name="Wang Y."/>
            <person name="Wegener G."/>
            <person name="Hou J."/>
            <person name="Wang F."/>
            <person name="Xiao X."/>
        </authorList>
    </citation>
    <scope>NUCLEOTIDE SEQUENCE [LARGE SCALE GENOMIC DNA]</scope>
    <source>
        <strain evidence="2">WYZ-LMO11</strain>
    </source>
</reference>
<dbReference type="Proteomes" id="UP000316080">
    <property type="component" value="Unassembled WGS sequence"/>
</dbReference>
<name>A0A523BEH2_9CREN</name>
<dbReference type="EMBL" id="RXIH01000029">
    <property type="protein sequence ID" value="RZN56151.1"/>
    <property type="molecule type" value="Genomic_DNA"/>
</dbReference>
<dbReference type="Proteomes" id="UP000317265">
    <property type="component" value="Unassembled WGS sequence"/>
</dbReference>
<accession>A0A523BEH2</accession>
<gene>
    <name evidence="2" type="ORF">DSO09_02465</name>
    <name evidence="1" type="ORF">EF809_03520</name>
</gene>
<protein>
    <submittedName>
        <fullName evidence="1">DUF123 domain-containing protein</fullName>
    </submittedName>
</protein>
<dbReference type="EMBL" id="QNVI01000029">
    <property type="protein sequence ID" value="TDA39349.1"/>
    <property type="molecule type" value="Genomic_DNA"/>
</dbReference>
<evidence type="ECO:0000313" key="4">
    <source>
        <dbReference type="Proteomes" id="UP000317265"/>
    </source>
</evidence>